<dbReference type="Pfam" id="PF13336">
    <property type="entry name" value="AcetylCoA_hyd_C"/>
    <property type="match status" value="1"/>
</dbReference>
<evidence type="ECO:0000313" key="5">
    <source>
        <dbReference type="Proteomes" id="UP000267096"/>
    </source>
</evidence>
<dbReference type="InterPro" id="IPR046433">
    <property type="entry name" value="ActCoA_hydro"/>
</dbReference>
<feature type="domain" description="Acetyl-CoA hydrolase/transferase C-terminal" evidence="3">
    <location>
        <begin position="268"/>
        <end position="422"/>
    </location>
</feature>
<proteinExistence type="inferred from homology"/>
<evidence type="ECO:0000313" key="6">
    <source>
        <dbReference type="WBParaSite" id="ASIM_0001021901-mRNA-1"/>
    </source>
</evidence>
<evidence type="ECO:0000259" key="3">
    <source>
        <dbReference type="Pfam" id="PF13336"/>
    </source>
</evidence>
<evidence type="ECO:0000259" key="2">
    <source>
        <dbReference type="Pfam" id="PF02550"/>
    </source>
</evidence>
<dbReference type="GO" id="GO:0006083">
    <property type="term" value="P:acetate metabolic process"/>
    <property type="evidence" value="ECO:0007669"/>
    <property type="project" value="InterPro"/>
</dbReference>
<dbReference type="WBParaSite" id="ASIM_0001021901-mRNA-1">
    <property type="protein sequence ID" value="ASIM_0001021901-mRNA-1"/>
    <property type="gene ID" value="ASIM_0001021901"/>
</dbReference>
<accession>A0A0M3JR81</accession>
<dbReference type="InterPro" id="IPR038460">
    <property type="entry name" value="AcetylCoA_hyd_C_sf"/>
</dbReference>
<protein>
    <submittedName>
        <fullName evidence="6">Acetyl-CoA hydrolase</fullName>
    </submittedName>
</protein>
<dbReference type="GO" id="GO:0005739">
    <property type="term" value="C:mitochondrion"/>
    <property type="evidence" value="ECO:0007669"/>
    <property type="project" value="TreeGrafter"/>
</dbReference>
<reference evidence="6" key="1">
    <citation type="submission" date="2017-02" db="UniProtKB">
        <authorList>
            <consortium name="WormBaseParasite"/>
        </authorList>
    </citation>
    <scope>IDENTIFICATION</scope>
</reference>
<dbReference type="GO" id="GO:0008775">
    <property type="term" value="F:acetate CoA-transferase activity"/>
    <property type="evidence" value="ECO:0007669"/>
    <property type="project" value="InterPro"/>
</dbReference>
<sequence length="433" mass="47135">MCIQVESGKLNDLHLNHILLAGAIPWTEQKFHGITSQLHFDTIFTALTFKCLPKSSICLPTSKCATSGKIRSNCMFLDSGIRKLVQQGLADYTPMFLSDTSTLYSTFAMPVDVALITVSPIDEHGYCTLGVSADCSVSAVRAARNIIALVNETMPRTFGDTTIHCSHIDALVNATTAIHAKSDLRNTESDDEIGKLIAENLVDNGATLQLGIGAIPDSVLSAMRNHKDLGIHTEMFSDGVIDLIQRNVINNSKKNVDPGKVIATFAYGTEQFYKFINNNPLFAFRSCAYTNDPQLIRRHHKMTAINSAIEIDLTGQIASDSIGASFYSGFGGQTDFVYGTATAEDGQGKAIIALPSTTAKGQSKIVPFLKEGAGVVATRGHARYIVTEYGIANIWGKSVRQRAYELIRIAHPDHRKSLEKAAFERLKCMPSRG</sequence>
<evidence type="ECO:0000313" key="4">
    <source>
        <dbReference type="EMBL" id="VDK42093.1"/>
    </source>
</evidence>
<evidence type="ECO:0000256" key="1">
    <source>
        <dbReference type="ARBA" id="ARBA00009632"/>
    </source>
</evidence>
<dbReference type="Gene3D" id="3.40.1080.20">
    <property type="entry name" value="Acetyl-CoA hydrolase/transferase C-terminal domain"/>
    <property type="match status" value="1"/>
</dbReference>
<dbReference type="InterPro" id="IPR037171">
    <property type="entry name" value="NagB/RpiA_transferase-like"/>
</dbReference>
<dbReference type="Gene3D" id="3.30.750.70">
    <property type="entry name" value="4-hydroxybutyrate coenzyme like domains"/>
    <property type="match status" value="1"/>
</dbReference>
<dbReference type="InterPro" id="IPR003702">
    <property type="entry name" value="ActCoA_hydro_N"/>
</dbReference>
<reference evidence="4 5" key="2">
    <citation type="submission" date="2018-11" db="EMBL/GenBank/DDBJ databases">
        <authorList>
            <consortium name="Pathogen Informatics"/>
        </authorList>
    </citation>
    <scope>NUCLEOTIDE SEQUENCE [LARGE SCALE GENOMIC DNA]</scope>
</reference>
<dbReference type="PANTHER" id="PTHR21432">
    <property type="entry name" value="ACETYL-COA HYDROLASE-RELATED"/>
    <property type="match status" value="1"/>
</dbReference>
<feature type="domain" description="Acetyl-CoA hydrolase/transferase N-terminal" evidence="2">
    <location>
        <begin position="70"/>
        <end position="173"/>
    </location>
</feature>
<dbReference type="InterPro" id="IPR026888">
    <property type="entry name" value="AcetylCoA_hyd_C"/>
</dbReference>
<gene>
    <name evidence="4" type="ORF">ASIM_LOCUS9950</name>
</gene>
<dbReference type="EMBL" id="UYRR01030978">
    <property type="protein sequence ID" value="VDK42093.1"/>
    <property type="molecule type" value="Genomic_DNA"/>
</dbReference>
<dbReference type="SUPFAM" id="SSF100950">
    <property type="entry name" value="NagB/RpiA/CoA transferase-like"/>
    <property type="match status" value="2"/>
</dbReference>
<comment type="similarity">
    <text evidence="1">Belongs to the acetyl-CoA hydrolase/transferase family.</text>
</comment>
<dbReference type="Proteomes" id="UP000267096">
    <property type="component" value="Unassembled WGS sequence"/>
</dbReference>
<keyword evidence="5" id="KW-1185">Reference proteome</keyword>
<organism evidence="6">
    <name type="scientific">Anisakis simplex</name>
    <name type="common">Herring worm</name>
    <dbReference type="NCBI Taxonomy" id="6269"/>
    <lineage>
        <taxon>Eukaryota</taxon>
        <taxon>Metazoa</taxon>
        <taxon>Ecdysozoa</taxon>
        <taxon>Nematoda</taxon>
        <taxon>Chromadorea</taxon>
        <taxon>Rhabditida</taxon>
        <taxon>Spirurina</taxon>
        <taxon>Ascaridomorpha</taxon>
        <taxon>Ascaridoidea</taxon>
        <taxon>Anisakidae</taxon>
        <taxon>Anisakis</taxon>
        <taxon>Anisakis simplex complex</taxon>
    </lineage>
</organism>
<dbReference type="AlphaFoldDB" id="A0A0M3JR81"/>
<dbReference type="PANTHER" id="PTHR21432:SF13">
    <property type="entry name" value="ACETYL-COA HYDROLASE"/>
    <property type="match status" value="1"/>
</dbReference>
<dbReference type="Gene3D" id="3.40.1080.10">
    <property type="entry name" value="Glutaconate Coenzyme A-transferase"/>
    <property type="match status" value="1"/>
</dbReference>
<name>A0A0M3JR81_ANISI</name>
<dbReference type="OrthoDB" id="10250396at2759"/>
<dbReference type="Pfam" id="PF02550">
    <property type="entry name" value="AcetylCoA_hydro"/>
    <property type="match status" value="1"/>
</dbReference>